<dbReference type="EMBL" id="CP000874">
    <property type="protein sequence ID" value="ACP22508.1"/>
    <property type="molecule type" value="Genomic_DNA"/>
</dbReference>
<gene>
    <name evidence="5" type="primary">traA</name>
    <name evidence="5" type="ordered locus">NGR_b10550</name>
</gene>
<organism evidence="5 6">
    <name type="scientific">Sinorhizobium fredii (strain NBRC 101917 / NGR234)</name>
    <dbReference type="NCBI Taxonomy" id="394"/>
    <lineage>
        <taxon>Bacteria</taxon>
        <taxon>Pseudomonadati</taxon>
        <taxon>Pseudomonadota</taxon>
        <taxon>Alphaproteobacteria</taxon>
        <taxon>Hyphomicrobiales</taxon>
        <taxon>Rhizobiaceae</taxon>
        <taxon>Sinorhizobium/Ensifer group</taxon>
        <taxon>Sinorhizobium</taxon>
    </lineage>
</organism>
<dbReference type="CDD" id="cd18809">
    <property type="entry name" value="SF1_C_RecD"/>
    <property type="match status" value="1"/>
</dbReference>
<dbReference type="Gene3D" id="2.30.30.940">
    <property type="match status" value="1"/>
</dbReference>
<sequence>MAIMFVRAQVISRGAGRSIVSAAAYRHRSRMMDEQAGASFSYRGGAAELVHEELALPDDIPAWLRSTIDGRSVAGASEVLWNAVDAFEKRADAQLARELIIALPEELTRAENIALVREFVRDNFTSHGMIADWVFHDKNANPHIHLMTALRPLMEKGFGPKKVPVLGEDGEPLRVATPDRPNGKIVYKLWAGDKETMKEWKIAWADTANRHLTLAGHEIRLDGRSYAEQGLDGIAQKHLGPDKAALARKGVEMYFAPADLARRQKMADRLIADPELLLKQLGNERSTFDERDIARALHRYVDDPVDFANIRARLMASDDMVLLKPQEVDAETGKATEPAIFTTREILRIEFDMAQSAEVLSMRKGFGPSGTQVSAAVRKVERADPEKSFRLDAEQVAAVRHVTGNDAIAAVTGLAGAGKSTLLAAARVAWEGEGRRVIGAALAGKAAEGLEDSSGIRSRTLASWELAWAGGREQLNRGDVLVIDEAGMISSQQMARVLRIVEEAEAKVVLVGDPMQLQPIQAGAAFRAITERIGFAELAGVRRQRELWARDASRLFARGKVEEGLDAYAREGRIVEAETRAEIIDRIVVDWTDARRTQLQKSAAGENPGRLRGEELLVLAHTNENVRKLNDSLRKVMIDEGALTGAREFRTERGLREFAAGDRIIFLENARFLEPRARRLGSQYVKNGMLGSVVSTGDKRGESLLTVRLDNGRHVVISEDSYRNVDHGYAATIHKSQGATVDRAFVLATGMMDQHLVYVAMTRHRDRADLYAAKEDFEPKLKWRRKPRVDHSAGVTGEVVEVGQARFRPNDADADESPYADVKSDDGTVHRLWGVSLPKALEDAGVSDGDTVTLRKDGVERVKVQVPVVDEKTGQKRFEEREVDRNVWTAKQIEAAEARQERIERESHRPDLFNELVERLGRSGAKTTTLDFESAEGYRAHARDFARRRGIDTLAEVAAGMEKGAARRLAWIAEKRERLAKLWERASVALGFAIERERRVSYNEERTESLSTGIGGKYLIPPTTEFARSIEEDARRTQLASDRWREREAILRPVLAQIYRDPDDALSALNALASDATIEPRKLAEDLGSASDRLGRLRGSDLMVDGRAARDERSATTAALSELLPLARAHAAEFRRQAERFGIREQQRRAHMSLSVPALSKQAMARLVEIEAARDRGGTDAYKTAFAYAVEDRLLVQEVKAVNEALSARFGWSAFTTKADAIAERNMLERMPEDLDPERREKLTRLFAVIRRFAEEQHLVEKKDRSNVVAGASVEAEKETVPMLPMLAAVTEFKAPIEEEARERALAVPYYANRRSALVETAVRIWRDPASAVAKIEDLVVKGFAAERIAAAVTNDPAAFGALRGSDRIIDKLLAAGRERKGAIQAVQEAASRARSLGASYASALDAETRAVTEERKRMAVAIPGLSRAADEALRRLTAEMKKKGSKLDWVAGSLDPDIRQQFTAVSRALDERFGRSAILRGEKDVINRVPPSQRRALEAMQERLKLLQRILRIDSNQKSVSKRREHAINRMRDVDR</sequence>
<dbReference type="InterPro" id="IPR027417">
    <property type="entry name" value="P-loop_NTPase"/>
</dbReference>
<geneLocation type="plasmid" evidence="6">
    <name>sym pNGR234b</name>
</geneLocation>
<dbReference type="RefSeq" id="WP_015887153.1">
    <property type="nucleotide sequence ID" value="NC_012586.1"/>
</dbReference>
<dbReference type="Pfam" id="PF03389">
    <property type="entry name" value="MobA_MobL"/>
    <property type="match status" value="1"/>
</dbReference>
<dbReference type="Proteomes" id="UP000001054">
    <property type="component" value="Plasmid pNGR234b"/>
</dbReference>
<evidence type="ECO:0000256" key="2">
    <source>
        <dbReference type="ARBA" id="ARBA00022971"/>
    </source>
</evidence>
<dbReference type="SUPFAM" id="SSF52540">
    <property type="entry name" value="P-loop containing nucleoside triphosphate hydrolases"/>
    <property type="match status" value="2"/>
</dbReference>
<evidence type="ECO:0000313" key="5">
    <source>
        <dbReference type="EMBL" id="ACP22508.1"/>
    </source>
</evidence>
<dbReference type="KEGG" id="rhi:NGR_b10550"/>
<dbReference type="Gene3D" id="3.40.50.300">
    <property type="entry name" value="P-loop containing nucleotide triphosphate hydrolases"/>
    <property type="match status" value="2"/>
</dbReference>
<dbReference type="InterPro" id="IPR014136">
    <property type="entry name" value="TraA_Ti"/>
</dbReference>
<feature type="domain" description="Bartonella effector protein BID" evidence="4">
    <location>
        <begin position="1307"/>
        <end position="1396"/>
    </location>
</feature>
<proteinExistence type="inferred from homology"/>
<dbReference type="HOGENOM" id="CLU_006069_2_0_5"/>
<evidence type="ECO:0000256" key="1">
    <source>
        <dbReference type="ARBA" id="ARBA00010873"/>
    </source>
</evidence>
<feature type="domain" description="MobA/MobL protein" evidence="3">
    <location>
        <begin position="17"/>
        <end position="249"/>
    </location>
</feature>
<keyword evidence="2" id="KW-0184">Conjugation</keyword>
<name>C3KR00_SINFN</name>
<protein>
    <submittedName>
        <fullName evidence="5">Conjugal transfer protein traA</fullName>
    </submittedName>
</protein>
<dbReference type="InterPro" id="IPR041533">
    <property type="entry name" value="Bep_BID"/>
</dbReference>
<dbReference type="PATRIC" id="fig|394.7.peg.1461"/>
<reference evidence="6" key="1">
    <citation type="journal article" date="2004" name="J. Bacteriol.">
        <title>An evolutionary hot spot: the pNGR234b replicon of Rhizobium sp. strain NGR234.</title>
        <authorList>
            <person name="Streit W.R."/>
            <person name="Schmitz R.A."/>
            <person name="Perret X."/>
            <person name="Staehelin C."/>
            <person name="Deakin W.J."/>
            <person name="Raasch C."/>
            <person name="Liesegang H."/>
            <person name="Broughton W.J."/>
        </authorList>
    </citation>
    <scope>NUCLEOTIDE SEQUENCE [LARGE SCALE GENOMIC DNA]</scope>
    <source>
        <strain evidence="6">NBRC 101917 / NGR234</strain>
    </source>
</reference>
<keyword evidence="5" id="KW-0614">Plasmid</keyword>
<accession>C3KR00</accession>
<evidence type="ECO:0000313" key="6">
    <source>
        <dbReference type="Proteomes" id="UP000001054"/>
    </source>
</evidence>
<dbReference type="Gene3D" id="3.30.930.30">
    <property type="match status" value="1"/>
</dbReference>
<comment type="similarity">
    <text evidence="1">Belongs to the MobA/MobL family.</text>
</comment>
<dbReference type="CDD" id="cd17933">
    <property type="entry name" value="DEXSc_RecD-like"/>
    <property type="match status" value="1"/>
</dbReference>
<dbReference type="OrthoDB" id="1826980at2"/>
<keyword evidence="6" id="KW-1185">Reference proteome</keyword>
<dbReference type="Pfam" id="PF17841">
    <property type="entry name" value="Bep_C_terminal"/>
    <property type="match status" value="1"/>
</dbReference>
<dbReference type="InterPro" id="IPR050534">
    <property type="entry name" value="Coronavir_polyprotein_1ab"/>
</dbReference>
<evidence type="ECO:0000259" key="3">
    <source>
        <dbReference type="Pfam" id="PF03389"/>
    </source>
</evidence>
<dbReference type="NCBIfam" id="TIGR02768">
    <property type="entry name" value="TraA_Ti"/>
    <property type="match status" value="1"/>
</dbReference>
<dbReference type="Pfam" id="PF13604">
    <property type="entry name" value="AAA_30"/>
    <property type="match status" value="1"/>
</dbReference>
<evidence type="ECO:0000259" key="4">
    <source>
        <dbReference type="Pfam" id="PF17841"/>
    </source>
</evidence>
<reference evidence="5 6" key="2">
    <citation type="journal article" date="2009" name="Appl. Environ. Microbiol.">
        <title>Rhizobium sp. strain NGR234 possesses a remarkable number of secretion systems.</title>
        <authorList>
            <person name="Schmeisser C."/>
            <person name="Liesegang H."/>
            <person name="Krysciak D."/>
            <person name="Bakkou N."/>
            <person name="Le Quere A."/>
            <person name="Wollherr A."/>
            <person name="Heinemeyer I."/>
            <person name="Morgenstern B."/>
            <person name="Pommerening-Roeser A."/>
            <person name="Flores M."/>
            <person name="Palacios R."/>
            <person name="Brenner S."/>
            <person name="Gottschalk G."/>
            <person name="Schmitz R.A."/>
            <person name="Broughton W.J."/>
            <person name="Perret X."/>
            <person name="Strittmatter A.W."/>
            <person name="Streit W.R."/>
        </authorList>
    </citation>
    <scope>NUCLEOTIDE SEQUENCE [LARGE SCALE GENOMIC DNA]</scope>
    <source>
        <strain evidence="6">NBRC 101917 / NGR234</strain>
    </source>
</reference>
<dbReference type="InterPro" id="IPR005053">
    <property type="entry name" value="MobA_MobL"/>
</dbReference>
<dbReference type="PANTHER" id="PTHR43788">
    <property type="entry name" value="DNA2/NAM7 HELICASE FAMILY MEMBER"/>
    <property type="match status" value="1"/>
</dbReference>